<evidence type="ECO:0000313" key="2">
    <source>
        <dbReference type="Proteomes" id="UP001550348"/>
    </source>
</evidence>
<evidence type="ECO:0000313" key="1">
    <source>
        <dbReference type="EMBL" id="MEU0156676.1"/>
    </source>
</evidence>
<keyword evidence="2" id="KW-1185">Reference proteome</keyword>
<sequence>METRAVTIPVVEGGLPADVIVPSGATGVVLFAHVNIEGFRSEAVGRYALGGLQGIRSAVAETLSPEDLTALDQLLDTSSRTASCAATT</sequence>
<name>A0ABV2VV65_9ACTN</name>
<dbReference type="RefSeq" id="WP_355668172.1">
    <property type="nucleotide sequence ID" value="NZ_JBEXRX010000215.1"/>
</dbReference>
<gene>
    <name evidence="1" type="ORF">ABZ071_33335</name>
</gene>
<reference evidence="1 2" key="1">
    <citation type="submission" date="2024-06" db="EMBL/GenBank/DDBJ databases">
        <title>The Natural Products Discovery Center: Release of the First 8490 Sequenced Strains for Exploring Actinobacteria Biosynthetic Diversity.</title>
        <authorList>
            <person name="Kalkreuter E."/>
            <person name="Kautsar S.A."/>
            <person name="Yang D."/>
            <person name="Bader C.D."/>
            <person name="Teijaro C.N."/>
            <person name="Fluegel L."/>
            <person name="Davis C.M."/>
            <person name="Simpson J.R."/>
            <person name="Lauterbach L."/>
            <person name="Steele A.D."/>
            <person name="Gui C."/>
            <person name="Meng S."/>
            <person name="Li G."/>
            <person name="Viehrig K."/>
            <person name="Ye F."/>
            <person name="Su P."/>
            <person name="Kiefer A.F."/>
            <person name="Nichols A."/>
            <person name="Cepeda A.J."/>
            <person name="Yan W."/>
            <person name="Fan B."/>
            <person name="Jiang Y."/>
            <person name="Adhikari A."/>
            <person name="Zheng C.-J."/>
            <person name="Schuster L."/>
            <person name="Cowan T.M."/>
            <person name="Smanski M.J."/>
            <person name="Chevrette M.G."/>
            <person name="De Carvalho L.P.S."/>
            <person name="Shen B."/>
        </authorList>
    </citation>
    <scope>NUCLEOTIDE SEQUENCE [LARGE SCALE GENOMIC DNA]</scope>
    <source>
        <strain evidence="1 2">NPDC006286</strain>
    </source>
</reference>
<dbReference type="Proteomes" id="UP001550348">
    <property type="component" value="Unassembled WGS sequence"/>
</dbReference>
<dbReference type="EMBL" id="JBEXRX010000215">
    <property type="protein sequence ID" value="MEU0156676.1"/>
    <property type="molecule type" value="Genomic_DNA"/>
</dbReference>
<accession>A0ABV2VV65</accession>
<protein>
    <submittedName>
        <fullName evidence="1">Uncharacterized protein</fullName>
    </submittedName>
</protein>
<comment type="caution">
    <text evidence="1">The sequence shown here is derived from an EMBL/GenBank/DDBJ whole genome shotgun (WGS) entry which is preliminary data.</text>
</comment>
<organism evidence="1 2">
    <name type="scientific">Micromonospora fulviviridis</name>
    <dbReference type="NCBI Taxonomy" id="47860"/>
    <lineage>
        <taxon>Bacteria</taxon>
        <taxon>Bacillati</taxon>
        <taxon>Actinomycetota</taxon>
        <taxon>Actinomycetes</taxon>
        <taxon>Micromonosporales</taxon>
        <taxon>Micromonosporaceae</taxon>
        <taxon>Micromonospora</taxon>
    </lineage>
</organism>
<proteinExistence type="predicted"/>